<proteinExistence type="predicted"/>
<sequence length="117" mass="14263">MLEKIHHHQNHKKRKDTYAKEINTLEAKGLLTEFREKDIRQQLHRASMSDEKRKVYNEKTKERMRKYREKLKNNANSSKNNTHILTRKEKKTKAEEQTKKRLYWTVKQQESRAPFVA</sequence>
<keyword evidence="3" id="KW-1185">Reference proteome</keyword>
<evidence type="ECO:0000313" key="3">
    <source>
        <dbReference type="Proteomes" id="UP000596742"/>
    </source>
</evidence>
<protein>
    <submittedName>
        <fullName evidence="2">Uncharacterized protein</fullName>
    </submittedName>
</protein>
<accession>A0A8B6HC32</accession>
<feature type="region of interest" description="Disordered" evidence="1">
    <location>
        <begin position="69"/>
        <end position="97"/>
    </location>
</feature>
<comment type="caution">
    <text evidence="2">The sequence shown here is derived from an EMBL/GenBank/DDBJ whole genome shotgun (WGS) entry which is preliminary data.</text>
</comment>
<organism evidence="2 3">
    <name type="scientific">Mytilus galloprovincialis</name>
    <name type="common">Mediterranean mussel</name>
    <dbReference type="NCBI Taxonomy" id="29158"/>
    <lineage>
        <taxon>Eukaryota</taxon>
        <taxon>Metazoa</taxon>
        <taxon>Spiralia</taxon>
        <taxon>Lophotrochozoa</taxon>
        <taxon>Mollusca</taxon>
        <taxon>Bivalvia</taxon>
        <taxon>Autobranchia</taxon>
        <taxon>Pteriomorphia</taxon>
        <taxon>Mytilida</taxon>
        <taxon>Mytiloidea</taxon>
        <taxon>Mytilidae</taxon>
        <taxon>Mytilinae</taxon>
        <taxon>Mytilus</taxon>
    </lineage>
</organism>
<gene>
    <name evidence="2" type="ORF">MGAL_10B078034</name>
</gene>
<evidence type="ECO:0000313" key="2">
    <source>
        <dbReference type="EMBL" id="VDI76740.1"/>
    </source>
</evidence>
<reference evidence="2" key="1">
    <citation type="submission" date="2018-11" db="EMBL/GenBank/DDBJ databases">
        <authorList>
            <person name="Alioto T."/>
            <person name="Alioto T."/>
        </authorList>
    </citation>
    <scope>NUCLEOTIDE SEQUENCE</scope>
</reference>
<name>A0A8B6HC32_MYTGA</name>
<dbReference type="EMBL" id="UYJE01009785">
    <property type="protein sequence ID" value="VDI76740.1"/>
    <property type="molecule type" value="Genomic_DNA"/>
</dbReference>
<dbReference type="AlphaFoldDB" id="A0A8B6HC32"/>
<dbReference type="Proteomes" id="UP000596742">
    <property type="component" value="Unassembled WGS sequence"/>
</dbReference>
<evidence type="ECO:0000256" key="1">
    <source>
        <dbReference type="SAM" id="MobiDB-lite"/>
    </source>
</evidence>